<evidence type="ECO:0000313" key="4">
    <source>
        <dbReference type="EMBL" id="MDO7869345.1"/>
    </source>
</evidence>
<dbReference type="RefSeq" id="WP_305028741.1">
    <property type="nucleotide sequence ID" value="NZ_JAUQTA010000002.1"/>
</dbReference>
<accession>A0ABT9B3B4</accession>
<proteinExistence type="predicted"/>
<gene>
    <name evidence="4" type="ORF">Q5722_13315</name>
</gene>
<keyword evidence="1" id="KW-0436">Ligase</keyword>
<evidence type="ECO:0000256" key="3">
    <source>
        <dbReference type="ARBA" id="ARBA00022840"/>
    </source>
</evidence>
<keyword evidence="5" id="KW-1185">Reference proteome</keyword>
<dbReference type="InterPro" id="IPR036565">
    <property type="entry name" value="Mur-like_cat_sf"/>
</dbReference>
<dbReference type="InterPro" id="IPR005762">
    <property type="entry name" value="MurD"/>
</dbReference>
<dbReference type="SUPFAM" id="SSF53623">
    <property type="entry name" value="MurD-like peptide ligases, catalytic domain"/>
    <property type="match status" value="1"/>
</dbReference>
<dbReference type="Gene3D" id="3.40.1190.10">
    <property type="entry name" value="Mur-like, catalytic domain"/>
    <property type="match status" value="1"/>
</dbReference>
<evidence type="ECO:0000256" key="2">
    <source>
        <dbReference type="ARBA" id="ARBA00022741"/>
    </source>
</evidence>
<dbReference type="PANTHER" id="PTHR43692:SF1">
    <property type="entry name" value="UDP-N-ACETYLMURAMOYLALANINE--D-GLUTAMATE LIGASE"/>
    <property type="match status" value="1"/>
</dbReference>
<name>A0ABT9B3B4_9ACTN</name>
<dbReference type="Proteomes" id="UP001233314">
    <property type="component" value="Unassembled WGS sequence"/>
</dbReference>
<sequence>MPDARDVMALDRSGPWEGVRVVVAGFGRAGFAATDNLLHLGATVTARALPLTDDDPSEADQAEKAELLEVLGARVELLPDALASLPDDVDLVIASPEHRDTPLVDQARLRGVPVWGEVELAWRLRDTAAGSRPAPWLVVAGSAGQTEVALLVEQILLAAGQRPAVAGLAGLPLVEAVMDPEPYDALVVALDDAQLAGVRSMSALAAAVLDSSEGDVGSAASRAAAYEHVQEACIYVAADATTEELVREADVVEGARAIGVTLGMPGVGMLGVVEDLLVERAFLPQRSTSAAELTSLEELGTDDTVTVTRSLVASALALAAGATPAAVRDGLRNARHA</sequence>
<dbReference type="EMBL" id="JAUQTA010000002">
    <property type="protein sequence ID" value="MDO7869345.1"/>
    <property type="molecule type" value="Genomic_DNA"/>
</dbReference>
<dbReference type="PANTHER" id="PTHR43692">
    <property type="entry name" value="UDP-N-ACETYLMURAMOYLALANINE--D-GLUTAMATE LIGASE"/>
    <property type="match status" value="1"/>
</dbReference>
<dbReference type="SUPFAM" id="SSF51984">
    <property type="entry name" value="MurCD N-terminal domain"/>
    <property type="match status" value="1"/>
</dbReference>
<protein>
    <submittedName>
        <fullName evidence="4">Uncharacterized protein</fullName>
    </submittedName>
</protein>
<organism evidence="4 5">
    <name type="scientific">Nocardioides jiangxiensis</name>
    <dbReference type="NCBI Taxonomy" id="3064524"/>
    <lineage>
        <taxon>Bacteria</taxon>
        <taxon>Bacillati</taxon>
        <taxon>Actinomycetota</taxon>
        <taxon>Actinomycetes</taxon>
        <taxon>Propionibacteriales</taxon>
        <taxon>Nocardioidaceae</taxon>
        <taxon>Nocardioides</taxon>
    </lineage>
</organism>
<comment type="caution">
    <text evidence="4">The sequence shown here is derived from an EMBL/GenBank/DDBJ whole genome shotgun (WGS) entry which is preliminary data.</text>
</comment>
<evidence type="ECO:0000313" key="5">
    <source>
        <dbReference type="Proteomes" id="UP001233314"/>
    </source>
</evidence>
<dbReference type="Gene3D" id="3.40.50.720">
    <property type="entry name" value="NAD(P)-binding Rossmann-like Domain"/>
    <property type="match status" value="1"/>
</dbReference>
<evidence type="ECO:0000256" key="1">
    <source>
        <dbReference type="ARBA" id="ARBA00022598"/>
    </source>
</evidence>
<keyword evidence="3" id="KW-0067">ATP-binding</keyword>
<reference evidence="4 5" key="1">
    <citation type="submission" date="2023-07" db="EMBL/GenBank/DDBJ databases">
        <title>Nocardioides sp. nov WY-20 isolated from soil.</title>
        <authorList>
            <person name="Liu B."/>
            <person name="Wan Y."/>
        </authorList>
    </citation>
    <scope>NUCLEOTIDE SEQUENCE [LARGE SCALE GENOMIC DNA]</scope>
    <source>
        <strain evidence="4 5">WY-20</strain>
    </source>
</reference>
<keyword evidence="2" id="KW-0547">Nucleotide-binding</keyword>